<sequence>MNTKYLLAVGAIVTSLTLGACGNSNSESDHANHKDKQQEDSNVKTDTTKKLSGNFESKNGEKVEGKAKIENGKLMLENYKSSKGPDLYVYLTKNGDIKSGKKISTVDYNKSKQTFDLKNVDLEKYNEVTIYCEKAHVIFGGAKLK</sequence>
<evidence type="ECO:0000313" key="5">
    <source>
        <dbReference type="Proteomes" id="UP000001411"/>
    </source>
</evidence>
<dbReference type="GeneID" id="50019366"/>
<proteinExistence type="predicted"/>
<feature type="domain" description="DM13" evidence="3">
    <location>
        <begin position="53"/>
        <end position="145"/>
    </location>
</feature>
<dbReference type="Proteomes" id="UP000001411">
    <property type="component" value="Chromosome"/>
</dbReference>
<keyword evidence="2" id="KW-0732">Signal</keyword>
<dbReference type="Pfam" id="PF10517">
    <property type="entry name" value="DM13"/>
    <property type="match status" value="1"/>
</dbReference>
<reference evidence="4 5" key="1">
    <citation type="journal article" date="2003" name="Mol. Microbiol.">
        <title>Genome-based analysis of virulence genes in a non-biofilm-forming Staphylococcus epidermidis strain (ATCC 12228).</title>
        <authorList>
            <person name="Zhang Y.Q."/>
            <person name="Ren S.X."/>
            <person name="Li H.L."/>
            <person name="Wang Y.X."/>
            <person name="Fu G."/>
            <person name="Yang J."/>
            <person name="Qin Z.Q."/>
            <person name="Miao Y.G."/>
            <person name="Wang W.Y."/>
            <person name="Chen R.S."/>
            <person name="Shen Y."/>
            <person name="Chen Z."/>
            <person name="Yuan Z.H."/>
            <person name="Zhao G.P."/>
            <person name="Qu D."/>
            <person name="Danchin A."/>
            <person name="Wen Y.M."/>
        </authorList>
    </citation>
    <scope>NUCLEOTIDE SEQUENCE [LARGE SCALE GENOMIC DNA]</scope>
    <source>
        <strain evidence="5">ATCC 12228 / FDA PCI 1200</strain>
    </source>
</reference>
<evidence type="ECO:0000256" key="2">
    <source>
        <dbReference type="SAM" id="SignalP"/>
    </source>
</evidence>
<dbReference type="HOGENOM" id="CLU_148615_0_0_9"/>
<organism evidence="4 5">
    <name type="scientific">Staphylococcus epidermidis (strain ATCC 12228 / FDA PCI 1200)</name>
    <dbReference type="NCBI Taxonomy" id="176280"/>
    <lineage>
        <taxon>Bacteria</taxon>
        <taxon>Bacillati</taxon>
        <taxon>Bacillota</taxon>
        <taxon>Bacilli</taxon>
        <taxon>Bacillales</taxon>
        <taxon>Staphylococcaceae</taxon>
        <taxon>Staphylococcus</taxon>
    </lineage>
</organism>
<dbReference type="PROSITE" id="PS51257">
    <property type="entry name" value="PROKAR_LIPOPROTEIN"/>
    <property type="match status" value="1"/>
</dbReference>
<dbReference type="RefSeq" id="WP_001830329.1">
    <property type="nucleotide sequence ID" value="NC_004461.1"/>
</dbReference>
<dbReference type="OrthoDB" id="155521at2"/>
<dbReference type="AlphaFoldDB" id="A0A0H2VF20"/>
<evidence type="ECO:0000259" key="3">
    <source>
        <dbReference type="PROSITE" id="PS51549"/>
    </source>
</evidence>
<dbReference type="PATRIC" id="fig|176280.10.peg.453"/>
<feature type="region of interest" description="Disordered" evidence="1">
    <location>
        <begin position="24"/>
        <end position="62"/>
    </location>
</feature>
<evidence type="ECO:0000313" key="4">
    <source>
        <dbReference type="EMBL" id="AAO04078.1"/>
    </source>
</evidence>
<dbReference type="KEGG" id="sep:SE_0481"/>
<accession>A0A0H2VF20</accession>
<dbReference type="InterPro" id="IPR019545">
    <property type="entry name" value="DM13_domain"/>
</dbReference>
<dbReference type="EMBL" id="AE015929">
    <property type="protein sequence ID" value="AAO04078.1"/>
    <property type="molecule type" value="Genomic_DNA"/>
</dbReference>
<protein>
    <recommendedName>
        <fullName evidence="3">DM13 domain-containing protein</fullName>
    </recommendedName>
</protein>
<dbReference type="PROSITE" id="PS51549">
    <property type="entry name" value="DM13"/>
    <property type="match status" value="1"/>
</dbReference>
<dbReference type="eggNOG" id="ENOG503336V">
    <property type="taxonomic scope" value="Bacteria"/>
</dbReference>
<feature type="signal peptide" evidence="2">
    <location>
        <begin position="1"/>
        <end position="20"/>
    </location>
</feature>
<gene>
    <name evidence="4" type="ordered locus">SE_0481</name>
</gene>
<evidence type="ECO:0000256" key="1">
    <source>
        <dbReference type="SAM" id="MobiDB-lite"/>
    </source>
</evidence>
<feature type="compositionally biased region" description="Basic and acidic residues" evidence="1">
    <location>
        <begin position="27"/>
        <end position="49"/>
    </location>
</feature>
<name>A0A0H2VF20_STAES</name>
<feature type="chain" id="PRO_5038488432" description="DM13 domain-containing protein" evidence="2">
    <location>
        <begin position="21"/>
        <end position="145"/>
    </location>
</feature>